<name>A0A9J5XJ51_SOLCO</name>
<keyword evidence="2" id="KW-1185">Reference proteome</keyword>
<protein>
    <submittedName>
        <fullName evidence="1">Uncharacterized protein</fullName>
    </submittedName>
</protein>
<gene>
    <name evidence="1" type="ORF">H5410_047600</name>
</gene>
<organism evidence="1 2">
    <name type="scientific">Solanum commersonii</name>
    <name type="common">Commerson's wild potato</name>
    <name type="synonym">Commerson's nightshade</name>
    <dbReference type="NCBI Taxonomy" id="4109"/>
    <lineage>
        <taxon>Eukaryota</taxon>
        <taxon>Viridiplantae</taxon>
        <taxon>Streptophyta</taxon>
        <taxon>Embryophyta</taxon>
        <taxon>Tracheophyta</taxon>
        <taxon>Spermatophyta</taxon>
        <taxon>Magnoliopsida</taxon>
        <taxon>eudicotyledons</taxon>
        <taxon>Gunneridae</taxon>
        <taxon>Pentapetalae</taxon>
        <taxon>asterids</taxon>
        <taxon>lamiids</taxon>
        <taxon>Solanales</taxon>
        <taxon>Solanaceae</taxon>
        <taxon>Solanoideae</taxon>
        <taxon>Solaneae</taxon>
        <taxon>Solanum</taxon>
    </lineage>
</organism>
<evidence type="ECO:0000313" key="2">
    <source>
        <dbReference type="Proteomes" id="UP000824120"/>
    </source>
</evidence>
<dbReference type="Proteomes" id="UP000824120">
    <property type="component" value="Chromosome 9"/>
</dbReference>
<evidence type="ECO:0000313" key="1">
    <source>
        <dbReference type="EMBL" id="KAG5587166.1"/>
    </source>
</evidence>
<dbReference type="EMBL" id="JACXVP010000009">
    <property type="protein sequence ID" value="KAG5587166.1"/>
    <property type="molecule type" value="Genomic_DNA"/>
</dbReference>
<proteinExistence type="predicted"/>
<dbReference type="AlphaFoldDB" id="A0A9J5XJ51"/>
<comment type="caution">
    <text evidence="1">The sequence shown here is derived from an EMBL/GenBank/DDBJ whole genome shotgun (WGS) entry which is preliminary data.</text>
</comment>
<accession>A0A9J5XJ51</accession>
<sequence length="85" mass="9928">MKVDKNQLANCFLNKKWNSDEDAVKIVVLNRSQKSSKCGSDLIDKAEEQKKIIQRRKEDIIQECKLVKDDGEDIILRNRIEKIII</sequence>
<reference evidence="1 2" key="1">
    <citation type="submission" date="2020-09" db="EMBL/GenBank/DDBJ databases">
        <title>De no assembly of potato wild relative species, Solanum commersonii.</title>
        <authorList>
            <person name="Cho K."/>
        </authorList>
    </citation>
    <scope>NUCLEOTIDE SEQUENCE [LARGE SCALE GENOMIC DNA]</scope>
    <source>
        <strain evidence="1">LZ3.2</strain>
        <tissue evidence="1">Leaf</tissue>
    </source>
</reference>